<gene>
    <name evidence="9" type="ORF">C2857_003878</name>
</gene>
<dbReference type="AlphaFoldDB" id="A0A7S9PS44"/>
<dbReference type="FunFam" id="3.40.50.300:FF:000091">
    <property type="entry name" value="Probable GTP-binding protein 1"/>
    <property type="match status" value="1"/>
</dbReference>
<dbReference type="SUPFAM" id="SSF50182">
    <property type="entry name" value="Sm-like ribonucleoproteins"/>
    <property type="match status" value="1"/>
</dbReference>
<dbReference type="Pfam" id="PF03143">
    <property type="entry name" value="GTP_EFTU_D3"/>
    <property type="match status" value="1"/>
</dbReference>
<dbReference type="InterPro" id="IPR047575">
    <property type="entry name" value="Sm"/>
</dbReference>
<dbReference type="InterPro" id="IPR050055">
    <property type="entry name" value="EF-Tu_GTPase"/>
</dbReference>
<organism evidence="9 10">
    <name type="scientific">Epichloe festucae (strain Fl1)</name>
    <dbReference type="NCBI Taxonomy" id="877507"/>
    <lineage>
        <taxon>Eukaryota</taxon>
        <taxon>Fungi</taxon>
        <taxon>Dikarya</taxon>
        <taxon>Ascomycota</taxon>
        <taxon>Pezizomycotina</taxon>
        <taxon>Sordariomycetes</taxon>
        <taxon>Hypocreomycetidae</taxon>
        <taxon>Hypocreales</taxon>
        <taxon>Clavicipitaceae</taxon>
        <taxon>Epichloe</taxon>
    </lineage>
</organism>
<dbReference type="InterPro" id="IPR027417">
    <property type="entry name" value="P-loop_NTPase"/>
</dbReference>
<dbReference type="CDD" id="cd04165">
    <property type="entry name" value="GTPBP1_like"/>
    <property type="match status" value="1"/>
</dbReference>
<evidence type="ECO:0000256" key="1">
    <source>
        <dbReference type="ARBA" id="ARBA00007249"/>
    </source>
</evidence>
<dbReference type="GO" id="GO:0003924">
    <property type="term" value="F:GTPase activity"/>
    <property type="evidence" value="ECO:0007669"/>
    <property type="project" value="InterPro"/>
</dbReference>
<dbReference type="Gene3D" id="3.40.50.300">
    <property type="entry name" value="P-loop containing nucleotide triphosphate hydrolases"/>
    <property type="match status" value="1"/>
</dbReference>
<dbReference type="InterPro" id="IPR009000">
    <property type="entry name" value="Transl_B-barrel_sf"/>
</dbReference>
<dbReference type="GO" id="GO:0005525">
    <property type="term" value="F:GTP binding"/>
    <property type="evidence" value="ECO:0007669"/>
    <property type="project" value="UniProtKB-KW"/>
</dbReference>
<dbReference type="GO" id="GO:0003746">
    <property type="term" value="F:translation elongation factor activity"/>
    <property type="evidence" value="ECO:0007669"/>
    <property type="project" value="UniProtKB-KW"/>
</dbReference>
<evidence type="ECO:0000256" key="5">
    <source>
        <dbReference type="ARBA" id="ARBA00023134"/>
    </source>
</evidence>
<dbReference type="PANTHER" id="PTHR43721">
    <property type="entry name" value="ELONGATION FACTOR TU-RELATED"/>
    <property type="match status" value="1"/>
</dbReference>
<evidence type="ECO:0000256" key="2">
    <source>
        <dbReference type="ARBA" id="ARBA00022741"/>
    </source>
</evidence>
<dbReference type="Gene3D" id="2.40.30.10">
    <property type="entry name" value="Translation factors"/>
    <property type="match status" value="2"/>
</dbReference>
<evidence type="ECO:0000259" key="8">
    <source>
        <dbReference type="PROSITE" id="PS52002"/>
    </source>
</evidence>
<dbReference type="EMBL" id="CP031385">
    <property type="protein sequence ID" value="QPG93975.1"/>
    <property type="molecule type" value="Genomic_DNA"/>
</dbReference>
<feature type="compositionally biased region" description="Basic and acidic residues" evidence="6">
    <location>
        <begin position="762"/>
        <end position="773"/>
    </location>
</feature>
<evidence type="ECO:0000313" key="10">
    <source>
        <dbReference type="Proteomes" id="UP000594364"/>
    </source>
</evidence>
<feature type="region of interest" description="Disordered" evidence="6">
    <location>
        <begin position="754"/>
        <end position="781"/>
    </location>
</feature>
<protein>
    <recommendedName>
        <fullName evidence="11">Tr-type G domain-containing protein</fullName>
    </recommendedName>
</protein>
<dbReference type="SMART" id="SM00651">
    <property type="entry name" value="Sm"/>
    <property type="match status" value="1"/>
</dbReference>
<dbReference type="Gene3D" id="2.30.30.100">
    <property type="match status" value="1"/>
</dbReference>
<dbReference type="Pfam" id="PF01423">
    <property type="entry name" value="LSM"/>
    <property type="match status" value="1"/>
</dbReference>
<dbReference type="OrthoDB" id="248233at2759"/>
<dbReference type="CDD" id="cd03708">
    <property type="entry name" value="GTPBP_III"/>
    <property type="match status" value="1"/>
</dbReference>
<keyword evidence="2" id="KW-0547">Nucleotide-binding</keyword>
<dbReference type="InterPro" id="IPR000795">
    <property type="entry name" value="T_Tr_GTP-bd_dom"/>
</dbReference>
<dbReference type="SUPFAM" id="SSF52540">
    <property type="entry name" value="P-loop containing nucleoside triphosphate hydrolases"/>
    <property type="match status" value="1"/>
</dbReference>
<name>A0A7S9PS44_EPIFF</name>
<comment type="similarity">
    <text evidence="1">Belongs to the TRAFAC class translation factor GTPase superfamily. Classic translation factor GTPase family. EF-Tu/EF-1A subfamily.</text>
</comment>
<dbReference type="FunFam" id="2.40.30.10:FF:000014">
    <property type="entry name" value="Probable GTP-binding protein 1"/>
    <property type="match status" value="1"/>
</dbReference>
<sequence>MADPGDDTSHVSEPLDLVRLLLNEVVFVKLRGDRELKGKLHAYDSHCNLVLGEVEETIYAVDDDDDPVSRKSEMLFVRGDSVVLISPQSPHGNPFCPAAIIRTSSDRIDDSLVRQENKLAEAVAQQVYLRAMSAKNIKVLAHEKRKGESALSDFAEYVEQQQNLRFPVSRQTNTATATAVADAEATATASSTAHPDHHEELDELFDNLDLADTAPRIPLKDLVLGNEEDTFQKLRDIVVDRIEEGMGETVFELGCENNGESMALSLDEWNSAYERLADVAKSAGADCELLLTKNVGGKVEAEGTAKANKSEKGAGCNGKILIRRIPTNVEDVIETRIAVVGNVDAGKSSMLGVLVKGDLDDGRGKARVNLFRHKHEIETGRTSSVGMEIMGFDSVGQVITSDTPGRKLSWEDIGKRSAKVITFSDLAGHEKYLRTTVFGLLSSSPNYCLLMVAANNGLVGMSKEHLGIALALNVPVMVVVTKIDICPPNILEETMTQITKIMRSPGARKVPTLIKTREECINTATQFVSHRICPVFQVSNVTGQNLDLVRTFLNILPHHGRYNTDAPFEFHVNDTFSVPFTGTVVSGIVKSGVIHEGDNVLVGPDSLGQFISTAIRSIERKRIRVPAAIAGQSASFALKKVKRKDVRKGMVVLPKSEGQLNPKVHKEFVAEVLILSHATTIKKKYQAMLHVGPVSQTCAIIDLDRELIRTGDRATVAFQFVQRPEYLAPGDRLLFREGRTKGLGIVKAVGYDPNHPLMDQPAHGKEDEGKPRTGQEVQVSA</sequence>
<dbReference type="Pfam" id="PF03144">
    <property type="entry name" value="GTP_EFTU_D2"/>
    <property type="match status" value="1"/>
</dbReference>
<dbReference type="CDD" id="cd03694">
    <property type="entry name" value="GTPBP_II"/>
    <property type="match status" value="1"/>
</dbReference>
<evidence type="ECO:0000256" key="6">
    <source>
        <dbReference type="SAM" id="MobiDB-lite"/>
    </source>
</evidence>
<dbReference type="InterPro" id="IPR001163">
    <property type="entry name" value="Sm_dom_euk/arc"/>
</dbReference>
<dbReference type="Proteomes" id="UP000594364">
    <property type="component" value="Chromosome 1"/>
</dbReference>
<dbReference type="InterPro" id="IPR010920">
    <property type="entry name" value="LSM_dom_sf"/>
</dbReference>
<feature type="domain" description="Tr-type G" evidence="7">
    <location>
        <begin position="332"/>
        <end position="563"/>
    </location>
</feature>
<dbReference type="SUPFAM" id="SSF50465">
    <property type="entry name" value="EF-Tu/eEF-1alpha/eIF2-gamma C-terminal domain"/>
    <property type="match status" value="1"/>
</dbReference>
<reference evidence="9 10" key="1">
    <citation type="journal article" date="2018" name="PLoS Genet.">
        <title>Repeat elements organise 3D genome structure and mediate transcription in the filamentous fungus Epichloe festucae.</title>
        <authorList>
            <person name="Winter D.J."/>
            <person name="Ganley A.R.D."/>
            <person name="Young C.A."/>
            <person name="Liachko I."/>
            <person name="Schardl C.L."/>
            <person name="Dupont P.Y."/>
            <person name="Berry D."/>
            <person name="Ram A."/>
            <person name="Scott B."/>
            <person name="Cox M.P."/>
        </authorList>
    </citation>
    <scope>NUCLEOTIDE SEQUENCE [LARGE SCALE GENOMIC DNA]</scope>
    <source>
        <strain evidence="9 10">Fl1</strain>
    </source>
</reference>
<dbReference type="GO" id="GO:0000398">
    <property type="term" value="P:mRNA splicing, via spliceosome"/>
    <property type="evidence" value="ECO:0007669"/>
    <property type="project" value="InterPro"/>
</dbReference>
<keyword evidence="5" id="KW-0342">GTP-binding</keyword>
<keyword evidence="10" id="KW-1185">Reference proteome</keyword>
<dbReference type="InterPro" id="IPR004160">
    <property type="entry name" value="Transl_elong_EFTu/EF1A_C"/>
</dbReference>
<dbReference type="FunFam" id="2.30.30.100:FF:000036">
    <property type="entry name" value="U6 snRNA-associated Sm-like protein LSm3"/>
    <property type="match status" value="1"/>
</dbReference>
<accession>A0A7S9PS44</accession>
<dbReference type="InterPro" id="IPR004161">
    <property type="entry name" value="EFTu-like_2"/>
</dbReference>
<evidence type="ECO:0000256" key="4">
    <source>
        <dbReference type="ARBA" id="ARBA00022917"/>
    </source>
</evidence>
<dbReference type="PROSITE" id="PS52002">
    <property type="entry name" value="SM"/>
    <property type="match status" value="1"/>
</dbReference>
<dbReference type="PANTHER" id="PTHR43721:SF9">
    <property type="entry name" value="GTP-BINDING PROTEIN 1"/>
    <property type="match status" value="1"/>
</dbReference>
<dbReference type="CDD" id="cd01730">
    <property type="entry name" value="LSm3"/>
    <property type="match status" value="1"/>
</dbReference>
<feature type="domain" description="Sm" evidence="8">
    <location>
        <begin position="13"/>
        <end position="91"/>
    </location>
</feature>
<dbReference type="Pfam" id="PF00009">
    <property type="entry name" value="GTP_EFTU"/>
    <property type="match status" value="1"/>
</dbReference>
<evidence type="ECO:0000259" key="7">
    <source>
        <dbReference type="PROSITE" id="PS51722"/>
    </source>
</evidence>
<dbReference type="InterPro" id="IPR035531">
    <property type="entry name" value="GTPBP1-like"/>
</dbReference>
<dbReference type="InterPro" id="IPR034105">
    <property type="entry name" value="Lsm3"/>
</dbReference>
<dbReference type="InterPro" id="IPR009001">
    <property type="entry name" value="Transl_elong_EF1A/Init_IF2_C"/>
</dbReference>
<evidence type="ECO:0000256" key="3">
    <source>
        <dbReference type="ARBA" id="ARBA00022768"/>
    </source>
</evidence>
<keyword evidence="3" id="KW-0251">Elongation factor</keyword>
<evidence type="ECO:0000313" key="9">
    <source>
        <dbReference type="EMBL" id="QPG93975.1"/>
    </source>
</evidence>
<dbReference type="GO" id="GO:0003723">
    <property type="term" value="F:RNA binding"/>
    <property type="evidence" value="ECO:0007669"/>
    <property type="project" value="InterPro"/>
</dbReference>
<keyword evidence="4" id="KW-0648">Protein biosynthesis</keyword>
<evidence type="ECO:0008006" key="11">
    <source>
        <dbReference type="Google" id="ProtNLM"/>
    </source>
</evidence>
<dbReference type="GO" id="GO:0032991">
    <property type="term" value="C:protein-containing complex"/>
    <property type="evidence" value="ECO:0007669"/>
    <property type="project" value="UniProtKB-ARBA"/>
</dbReference>
<proteinExistence type="inferred from homology"/>
<dbReference type="PROSITE" id="PS51722">
    <property type="entry name" value="G_TR_2"/>
    <property type="match status" value="1"/>
</dbReference>
<dbReference type="SUPFAM" id="SSF50447">
    <property type="entry name" value="Translation proteins"/>
    <property type="match status" value="1"/>
</dbReference>